<evidence type="ECO:0000256" key="4">
    <source>
        <dbReference type="ARBA" id="ARBA00022475"/>
    </source>
</evidence>
<comment type="similarity">
    <text evidence="2 8">Belongs to the prokaryotic riboflavin transporter (P-RFT) (TC 2.A.87) family.</text>
</comment>
<feature type="transmembrane region" description="Helical" evidence="9">
    <location>
        <begin position="145"/>
        <end position="165"/>
    </location>
</feature>
<dbReference type="EMBL" id="CP000939">
    <property type="protein sequence ID" value="ACA46255.1"/>
    <property type="molecule type" value="Genomic_DNA"/>
</dbReference>
<evidence type="ECO:0000256" key="8">
    <source>
        <dbReference type="PIRNR" id="PIRNR037778"/>
    </source>
</evidence>
<evidence type="ECO:0000256" key="3">
    <source>
        <dbReference type="ARBA" id="ARBA00022448"/>
    </source>
</evidence>
<dbReference type="HOGENOM" id="CLU_086673_0_1_9"/>
<dbReference type="Gene3D" id="1.10.1760.20">
    <property type="match status" value="1"/>
</dbReference>
<evidence type="ECO:0000256" key="2">
    <source>
        <dbReference type="ARBA" id="ARBA00005540"/>
    </source>
</evidence>
<feature type="transmembrane region" description="Helical" evidence="9">
    <location>
        <begin position="193"/>
        <end position="212"/>
    </location>
</feature>
<evidence type="ECO:0000256" key="5">
    <source>
        <dbReference type="ARBA" id="ARBA00022692"/>
    </source>
</evidence>
<sequence length="216" mass="23631">MNSKSKRIIVLAMFASIAFVVMVVGRVPVVLFLKYDPKDVIITICGFIFGPLSAFFVSVVVSFMEMLTVSENGFIGLIMNVISTSSFACVASYIYTKDRSKKHAIIGLICGCITMIITMLLWNYLIAPIYMGYPRQAVVKLLLPAFLPFNLIKGGLNAAFTMLLYKPLLGALKKSNVLQDVSHDESSEKNNKGIVIVSIIIIATGILLLLALNGKL</sequence>
<dbReference type="AlphaFoldDB" id="B1IJX7"/>
<comment type="subcellular location">
    <subcellularLocation>
        <location evidence="1">Cell membrane</location>
        <topology evidence="1">Multi-pass membrane protein</topology>
    </subcellularLocation>
</comment>
<organism evidence="10 11">
    <name type="scientific">Clostridium botulinum (strain Okra / Type B1)</name>
    <dbReference type="NCBI Taxonomy" id="498213"/>
    <lineage>
        <taxon>Bacteria</taxon>
        <taxon>Bacillati</taxon>
        <taxon>Bacillota</taxon>
        <taxon>Clostridia</taxon>
        <taxon>Eubacteriales</taxon>
        <taxon>Clostridiaceae</taxon>
        <taxon>Clostridium</taxon>
    </lineage>
</organism>
<evidence type="ECO:0000256" key="9">
    <source>
        <dbReference type="SAM" id="Phobius"/>
    </source>
</evidence>
<evidence type="ECO:0000313" key="11">
    <source>
        <dbReference type="Proteomes" id="UP000008541"/>
    </source>
</evidence>
<dbReference type="PANTHER" id="PTHR38438:SF1">
    <property type="entry name" value="RIBOFLAVIN TRANSPORTER RIBU"/>
    <property type="match status" value="1"/>
</dbReference>
<dbReference type="GO" id="GO:0032217">
    <property type="term" value="F:riboflavin transmembrane transporter activity"/>
    <property type="evidence" value="ECO:0007669"/>
    <property type="project" value="UniProtKB-UniRule"/>
</dbReference>
<keyword evidence="5 9" id="KW-0812">Transmembrane</keyword>
<evidence type="ECO:0000256" key="6">
    <source>
        <dbReference type="ARBA" id="ARBA00022989"/>
    </source>
</evidence>
<feature type="transmembrane region" description="Helical" evidence="9">
    <location>
        <begin position="73"/>
        <end position="95"/>
    </location>
</feature>
<dbReference type="InterPro" id="IPR025720">
    <property type="entry name" value="RibU"/>
</dbReference>
<reference evidence="10 11" key="1">
    <citation type="journal article" date="2007" name="PLoS ONE">
        <title>Analysis of the neurotoxin complex genes in Clostridium botulinum A1-A4 and B1 strains: BoNT/A3, /Ba4 and /B1 clusters are located within plasmids.</title>
        <authorList>
            <person name="Smith T.J."/>
            <person name="Hill K.K."/>
            <person name="Foley B.T."/>
            <person name="Detter J.C."/>
            <person name="Munk A.C."/>
            <person name="Bruce D.C."/>
            <person name="Doggett N.A."/>
            <person name="Smith L.A."/>
            <person name="Marks J.D."/>
            <person name="Xie G."/>
            <person name="Brettin T.S."/>
        </authorList>
    </citation>
    <scope>NUCLEOTIDE SEQUENCE [LARGE SCALE GENOMIC DNA]</scope>
    <source>
        <strain evidence="11">Okra / Type B1</strain>
    </source>
</reference>
<keyword evidence="3 8" id="KW-0813">Transport</keyword>
<proteinExistence type="inferred from homology"/>
<keyword evidence="4 8" id="KW-1003">Cell membrane</keyword>
<gene>
    <name evidence="10" type="ordered locus">CLD_3208</name>
</gene>
<keyword evidence="7 8" id="KW-0472">Membrane</keyword>
<feature type="transmembrane region" description="Helical" evidence="9">
    <location>
        <begin position="12"/>
        <end position="33"/>
    </location>
</feature>
<dbReference type="PANTHER" id="PTHR38438">
    <property type="entry name" value="RIBOFLAVIN TRANSPORTER RIBU"/>
    <property type="match status" value="1"/>
</dbReference>
<dbReference type="KEGG" id="cbb:CLD_3208"/>
<dbReference type="Pfam" id="PF12822">
    <property type="entry name" value="ECF_trnsprt"/>
    <property type="match status" value="1"/>
</dbReference>
<protein>
    <recommendedName>
        <fullName evidence="8">Riboflavin transporter</fullName>
    </recommendedName>
</protein>
<evidence type="ECO:0000256" key="1">
    <source>
        <dbReference type="ARBA" id="ARBA00004651"/>
    </source>
</evidence>
<dbReference type="GO" id="GO:0005886">
    <property type="term" value="C:plasma membrane"/>
    <property type="evidence" value="ECO:0007669"/>
    <property type="project" value="UniProtKB-SubCell"/>
</dbReference>
<feature type="transmembrane region" description="Helical" evidence="9">
    <location>
        <begin position="104"/>
        <end position="125"/>
    </location>
</feature>
<name>B1IJX7_CLOBK</name>
<keyword evidence="6 9" id="KW-1133">Transmembrane helix</keyword>
<dbReference type="InterPro" id="IPR024529">
    <property type="entry name" value="ECF_trnsprt_substrate-spec"/>
</dbReference>
<accession>B1IJX7</accession>
<dbReference type="RefSeq" id="WP_015958032.1">
    <property type="nucleotide sequence ID" value="NC_010516.1"/>
</dbReference>
<comment type="function">
    <text evidence="8">Probably a riboflavin-binding protein that interacts with the energy-coupling factor (ECF) ABC-transporter complex.</text>
</comment>
<feature type="transmembrane region" description="Helical" evidence="9">
    <location>
        <begin position="40"/>
        <end position="61"/>
    </location>
</feature>
<evidence type="ECO:0000256" key="7">
    <source>
        <dbReference type="ARBA" id="ARBA00023136"/>
    </source>
</evidence>
<dbReference type="Proteomes" id="UP000008541">
    <property type="component" value="Chromosome"/>
</dbReference>
<evidence type="ECO:0000313" key="10">
    <source>
        <dbReference type="EMBL" id="ACA46255.1"/>
    </source>
</evidence>
<dbReference type="PIRSF" id="PIRSF037778">
    <property type="entry name" value="UCP037778_transp_RibU"/>
    <property type="match status" value="1"/>
</dbReference>